<dbReference type="AlphaFoldDB" id="A0A848MBQ7"/>
<proteinExistence type="predicted"/>
<feature type="domain" description="Stress-response A/B barrel" evidence="1">
    <location>
        <begin position="14"/>
        <end position="106"/>
    </location>
</feature>
<keyword evidence="3" id="KW-1185">Reference proteome</keyword>
<organism evidence="2 3">
    <name type="scientific">Paenibacillus lemnae</name>
    <dbReference type="NCBI Taxonomy" id="1330551"/>
    <lineage>
        <taxon>Bacteria</taxon>
        <taxon>Bacillati</taxon>
        <taxon>Bacillota</taxon>
        <taxon>Bacilli</taxon>
        <taxon>Bacillales</taxon>
        <taxon>Paenibacillaceae</taxon>
        <taxon>Paenibacillus</taxon>
    </lineage>
</organism>
<accession>A0A848MBQ7</accession>
<evidence type="ECO:0000313" key="2">
    <source>
        <dbReference type="EMBL" id="NMO97669.1"/>
    </source>
</evidence>
<sequence>MENRQRRRNRLSKIKHMVTFSLLAGKDNDESETFLRMSREELSAIPGVEQFEVFRQVSPKNEYDYGFSMVFADQKAYDAYNEHPVHISYVEEQWKTKVSQFQEIDLVLL</sequence>
<reference evidence="2 3" key="1">
    <citation type="submission" date="2020-04" db="EMBL/GenBank/DDBJ databases">
        <title>Paenibacillus algicola sp. nov., a novel marine bacterium producing alginate lyase.</title>
        <authorList>
            <person name="Huang H."/>
        </authorList>
    </citation>
    <scope>NUCLEOTIDE SEQUENCE [LARGE SCALE GENOMIC DNA]</scope>
    <source>
        <strain evidence="2 3">L7-75</strain>
    </source>
</reference>
<comment type="caution">
    <text evidence="2">The sequence shown here is derived from an EMBL/GenBank/DDBJ whole genome shotgun (WGS) entry which is preliminary data.</text>
</comment>
<dbReference type="SUPFAM" id="SSF54909">
    <property type="entry name" value="Dimeric alpha+beta barrel"/>
    <property type="match status" value="1"/>
</dbReference>
<dbReference type="Proteomes" id="UP000565468">
    <property type="component" value="Unassembled WGS sequence"/>
</dbReference>
<dbReference type="EMBL" id="JABBPN010000021">
    <property type="protein sequence ID" value="NMO97669.1"/>
    <property type="molecule type" value="Genomic_DNA"/>
</dbReference>
<evidence type="ECO:0000313" key="3">
    <source>
        <dbReference type="Proteomes" id="UP000565468"/>
    </source>
</evidence>
<dbReference type="Pfam" id="PF07876">
    <property type="entry name" value="Dabb"/>
    <property type="match status" value="1"/>
</dbReference>
<dbReference type="PROSITE" id="PS51502">
    <property type="entry name" value="S_R_A_B_BARREL"/>
    <property type="match status" value="1"/>
</dbReference>
<dbReference type="InterPro" id="IPR011008">
    <property type="entry name" value="Dimeric_a/b-barrel"/>
</dbReference>
<name>A0A848MBQ7_PAELE</name>
<evidence type="ECO:0000259" key="1">
    <source>
        <dbReference type="PROSITE" id="PS51502"/>
    </source>
</evidence>
<dbReference type="InterPro" id="IPR013097">
    <property type="entry name" value="Dabb"/>
</dbReference>
<dbReference type="Gene3D" id="3.30.70.100">
    <property type="match status" value="1"/>
</dbReference>
<dbReference type="SMART" id="SM00886">
    <property type="entry name" value="Dabb"/>
    <property type="match status" value="1"/>
</dbReference>
<protein>
    <submittedName>
        <fullName evidence="2">Dabb family protein</fullName>
    </submittedName>
</protein>
<gene>
    <name evidence="2" type="ORF">HII30_18050</name>
</gene>